<evidence type="ECO:0000313" key="1">
    <source>
        <dbReference type="EMBL" id="KAF4633117.1"/>
    </source>
</evidence>
<accession>A0A8H4W466</accession>
<proteinExistence type="predicted"/>
<organism evidence="1 2">
    <name type="scientific">Cudoniella acicularis</name>
    <dbReference type="NCBI Taxonomy" id="354080"/>
    <lineage>
        <taxon>Eukaryota</taxon>
        <taxon>Fungi</taxon>
        <taxon>Dikarya</taxon>
        <taxon>Ascomycota</taxon>
        <taxon>Pezizomycotina</taxon>
        <taxon>Leotiomycetes</taxon>
        <taxon>Helotiales</taxon>
        <taxon>Tricladiaceae</taxon>
        <taxon>Cudoniella</taxon>
    </lineage>
</organism>
<dbReference type="AlphaFoldDB" id="A0A8H4W466"/>
<protein>
    <submittedName>
        <fullName evidence="1">Uncharacterized protein</fullName>
    </submittedName>
</protein>
<sequence>MIEPYTKLEILEEMDADPEDVSNKDDAPFPKTIAFEVVCKAISSEEIQSLGSMFSCPLGAPEQQKIELWLDDVGKELCLGEMTETKCKESLMALLRLLTSEEQWLLQGPGIQLSDKGTQNEISEMPPSLRLFRTLEGTIGIGPSSICGGDRICRFNDLNTDVAVRLFTDAEQPHMVNGHKFEVTNGWDIPTRNKRFYEDYEKYLRGNWADLEHYNQHEYLQGPFTTGESQWGSWADEDFHDLRLPHNQLIYIRPPSGWTNPTEVQIDPLFSNIVFKLRVD</sequence>
<keyword evidence="2" id="KW-1185">Reference proteome</keyword>
<dbReference type="EMBL" id="JAAMPI010000288">
    <property type="protein sequence ID" value="KAF4633117.1"/>
    <property type="molecule type" value="Genomic_DNA"/>
</dbReference>
<dbReference type="Proteomes" id="UP000566819">
    <property type="component" value="Unassembled WGS sequence"/>
</dbReference>
<name>A0A8H4W466_9HELO</name>
<evidence type="ECO:0000313" key="2">
    <source>
        <dbReference type="Proteomes" id="UP000566819"/>
    </source>
</evidence>
<comment type="caution">
    <text evidence="1">The sequence shown here is derived from an EMBL/GenBank/DDBJ whole genome shotgun (WGS) entry which is preliminary data.</text>
</comment>
<reference evidence="1 2" key="1">
    <citation type="submission" date="2020-03" db="EMBL/GenBank/DDBJ databases">
        <title>Draft Genome Sequence of Cudoniella acicularis.</title>
        <authorList>
            <person name="Buettner E."/>
            <person name="Kellner H."/>
        </authorList>
    </citation>
    <scope>NUCLEOTIDE SEQUENCE [LARGE SCALE GENOMIC DNA]</scope>
    <source>
        <strain evidence="1 2">DSM 108380</strain>
    </source>
</reference>
<gene>
    <name evidence="1" type="ORF">G7Y89_g5008</name>
</gene>